<proteinExistence type="predicted"/>
<dbReference type="InterPro" id="IPR058913">
    <property type="entry name" value="Integrase_dom_put"/>
</dbReference>
<protein>
    <submittedName>
        <fullName evidence="1">Uncharacterized protein LOC110446769</fullName>
    </submittedName>
</protein>
<dbReference type="GO" id="GO:0015074">
    <property type="term" value="P:DNA integration"/>
    <property type="evidence" value="ECO:0007669"/>
    <property type="project" value="InterPro"/>
</dbReference>
<comment type="caution">
    <text evidence="1">The sequence shown here is derived from an EMBL/GenBank/DDBJ whole genome shotgun (WGS) entry which is preliminary data.</text>
</comment>
<accession>A0A7D9HGP9</accession>
<dbReference type="Gene3D" id="3.30.420.10">
    <property type="entry name" value="Ribonuclease H-like superfamily/Ribonuclease H"/>
    <property type="match status" value="1"/>
</dbReference>
<dbReference type="OrthoDB" id="6149502at2759"/>
<dbReference type="PANTHER" id="PTHR46791:SF4">
    <property type="match status" value="1"/>
</dbReference>
<dbReference type="GO" id="GO:0003676">
    <property type="term" value="F:nucleic acid binding"/>
    <property type="evidence" value="ECO:0007669"/>
    <property type="project" value="InterPro"/>
</dbReference>
<gene>
    <name evidence="1" type="ORF">PACLA_8A061951</name>
</gene>
<dbReference type="Pfam" id="PF24764">
    <property type="entry name" value="rva_4"/>
    <property type="match status" value="1"/>
</dbReference>
<dbReference type="SUPFAM" id="SSF53098">
    <property type="entry name" value="Ribonuclease H-like"/>
    <property type="match status" value="1"/>
</dbReference>
<evidence type="ECO:0000313" key="1">
    <source>
        <dbReference type="EMBL" id="CAB3983997.1"/>
    </source>
</evidence>
<dbReference type="EMBL" id="CACRXK020000684">
    <property type="protein sequence ID" value="CAB3983997.1"/>
    <property type="molecule type" value="Genomic_DNA"/>
</dbReference>
<dbReference type="PROSITE" id="PS50994">
    <property type="entry name" value="INTEGRASE"/>
    <property type="match status" value="1"/>
</dbReference>
<dbReference type="PANTHER" id="PTHR46791">
    <property type="entry name" value="EXPRESSED PROTEIN"/>
    <property type="match status" value="1"/>
</dbReference>
<evidence type="ECO:0000313" key="2">
    <source>
        <dbReference type="Proteomes" id="UP001152795"/>
    </source>
</evidence>
<dbReference type="InterPro" id="IPR001584">
    <property type="entry name" value="Integrase_cat-core"/>
</dbReference>
<dbReference type="InterPro" id="IPR036397">
    <property type="entry name" value="RNaseH_sf"/>
</dbReference>
<dbReference type="AlphaFoldDB" id="A0A7D9HGP9"/>
<reference evidence="1" key="1">
    <citation type="submission" date="2020-04" db="EMBL/GenBank/DDBJ databases">
        <authorList>
            <person name="Alioto T."/>
            <person name="Alioto T."/>
            <person name="Gomez Garrido J."/>
        </authorList>
    </citation>
    <scope>NUCLEOTIDE SEQUENCE</scope>
    <source>
        <strain evidence="1">A484AB</strain>
    </source>
</reference>
<organism evidence="1 2">
    <name type="scientific">Paramuricea clavata</name>
    <name type="common">Red gorgonian</name>
    <name type="synonym">Violescent sea-whip</name>
    <dbReference type="NCBI Taxonomy" id="317549"/>
    <lineage>
        <taxon>Eukaryota</taxon>
        <taxon>Metazoa</taxon>
        <taxon>Cnidaria</taxon>
        <taxon>Anthozoa</taxon>
        <taxon>Octocorallia</taxon>
        <taxon>Malacalcyonacea</taxon>
        <taxon>Plexauridae</taxon>
        <taxon>Paramuricea</taxon>
    </lineage>
</organism>
<dbReference type="Proteomes" id="UP001152795">
    <property type="component" value="Unassembled WGS sequence"/>
</dbReference>
<sequence length="462" mass="52891">MAANQFNSSHMSNILNELNMGNINVLENFEREKITPDIIGKLSAQELESLGITCRSQMMLLRTHCIKYGCEPPGKIYHGAGAPKYDLPKNVIEDLIEDGFLIKDIALLLSVPERTVYRRMAFYGIRKQEFTSISNRELDRELLNVTQEFPYCGESMIAKLLAGKGIVVQRFRLQESLHRIDEIGIADRSRGRLHRRIYNVKGANHLWHIDTNHKLVRWHMIIFGAIDGFSRLPVVLTCSDNNKANTLLEHFKDAVNKFGLPSRVRSDKGLENVFIADYMIGKRGSGRGSMITGKSTHNQRIERLWRDVFTGVLSYYYKMFYFMEDEGILDPLNDVHIAALHHVFLGKINDKLQLWMDAWSNHRMRTTGSSPLRLWLSSQMQNPVGLSVEENDIVLYGAEGFLDGAESRNGERPILVPPELILCRNCQAELERNIPVVWTSTNHGIDWYLRAVEIIENFADNS</sequence>
<dbReference type="InterPro" id="IPR012337">
    <property type="entry name" value="RNaseH-like_sf"/>
</dbReference>
<name>A0A7D9HGP9_PARCT</name>
<keyword evidence="2" id="KW-1185">Reference proteome</keyword>